<accession>A0A0F9JDH4</accession>
<protein>
    <submittedName>
        <fullName evidence="2">Uncharacterized protein</fullName>
    </submittedName>
</protein>
<name>A0A0F9JDH4_9ZZZZ</name>
<proteinExistence type="predicted"/>
<evidence type="ECO:0000313" key="2">
    <source>
        <dbReference type="EMBL" id="KKM67653.1"/>
    </source>
</evidence>
<comment type="caution">
    <text evidence="2">The sequence shown here is derived from an EMBL/GenBank/DDBJ whole genome shotgun (WGS) entry which is preliminary data.</text>
</comment>
<feature type="region of interest" description="Disordered" evidence="1">
    <location>
        <begin position="51"/>
        <end position="135"/>
    </location>
</feature>
<gene>
    <name evidence="2" type="ORF">LCGC14_1468950</name>
</gene>
<organism evidence="2">
    <name type="scientific">marine sediment metagenome</name>
    <dbReference type="NCBI Taxonomy" id="412755"/>
    <lineage>
        <taxon>unclassified sequences</taxon>
        <taxon>metagenomes</taxon>
        <taxon>ecological metagenomes</taxon>
    </lineage>
</organism>
<reference evidence="2" key="1">
    <citation type="journal article" date="2015" name="Nature">
        <title>Complex archaea that bridge the gap between prokaryotes and eukaryotes.</title>
        <authorList>
            <person name="Spang A."/>
            <person name="Saw J.H."/>
            <person name="Jorgensen S.L."/>
            <person name="Zaremba-Niedzwiedzka K."/>
            <person name="Martijn J."/>
            <person name="Lind A.E."/>
            <person name="van Eijk R."/>
            <person name="Schleper C."/>
            <person name="Guy L."/>
            <person name="Ettema T.J."/>
        </authorList>
    </citation>
    <scope>NUCLEOTIDE SEQUENCE</scope>
</reference>
<dbReference type="EMBL" id="LAZR01010310">
    <property type="protein sequence ID" value="KKM67653.1"/>
    <property type="molecule type" value="Genomic_DNA"/>
</dbReference>
<sequence>MKLWIVGNEDLKKCLDAIYERSDQAFDAAKESQAIYSIEMNLVNSLQLVKESSPVKPESVTQENPKPAKSKALDSSTSDSKVKMPDGAVVTLAQGIEGVEPKEKPEPLKSVSRKAEDGQQHKKSFPPSKQVSGIN</sequence>
<evidence type="ECO:0000256" key="1">
    <source>
        <dbReference type="SAM" id="MobiDB-lite"/>
    </source>
</evidence>
<dbReference type="AlphaFoldDB" id="A0A0F9JDH4"/>
<feature type="compositionally biased region" description="Basic and acidic residues" evidence="1">
    <location>
        <begin position="99"/>
        <end position="120"/>
    </location>
</feature>